<dbReference type="PANTHER" id="PTHR12811">
    <property type="entry name" value="VACUOLAR PROTEIN SORTING VPS16"/>
    <property type="match status" value="1"/>
</dbReference>
<organism evidence="2 3">
    <name type="scientific">Podarcis lilfordi</name>
    <name type="common">Lilford's wall lizard</name>
    <dbReference type="NCBI Taxonomy" id="74358"/>
    <lineage>
        <taxon>Eukaryota</taxon>
        <taxon>Metazoa</taxon>
        <taxon>Chordata</taxon>
        <taxon>Craniata</taxon>
        <taxon>Vertebrata</taxon>
        <taxon>Euteleostomi</taxon>
        <taxon>Lepidosauria</taxon>
        <taxon>Squamata</taxon>
        <taxon>Bifurcata</taxon>
        <taxon>Unidentata</taxon>
        <taxon>Episquamata</taxon>
        <taxon>Laterata</taxon>
        <taxon>Lacertibaenia</taxon>
        <taxon>Lacertidae</taxon>
        <taxon>Podarcis</taxon>
    </lineage>
</organism>
<dbReference type="GO" id="GO:0006886">
    <property type="term" value="P:intracellular protein transport"/>
    <property type="evidence" value="ECO:0007669"/>
    <property type="project" value="InterPro"/>
</dbReference>
<feature type="non-terminal residue" evidence="2">
    <location>
        <position position="1"/>
    </location>
</feature>
<feature type="domain" description="Vps16 N-terminal" evidence="1">
    <location>
        <begin position="2"/>
        <end position="145"/>
    </location>
</feature>
<gene>
    <name evidence="2" type="ORF">PODLI_1B022321</name>
</gene>
<proteinExistence type="predicted"/>
<dbReference type="AlphaFoldDB" id="A0AA35VQS2"/>
<dbReference type="GO" id="GO:0003779">
    <property type="term" value="F:actin binding"/>
    <property type="evidence" value="ECO:0007669"/>
    <property type="project" value="TreeGrafter"/>
</dbReference>
<reference evidence="2" key="1">
    <citation type="submission" date="2022-12" db="EMBL/GenBank/DDBJ databases">
        <authorList>
            <person name="Alioto T."/>
            <person name="Alioto T."/>
            <person name="Gomez Garrido J."/>
        </authorList>
    </citation>
    <scope>NUCLEOTIDE SEQUENCE</scope>
</reference>
<evidence type="ECO:0000313" key="2">
    <source>
        <dbReference type="EMBL" id="CAI7935435.1"/>
    </source>
</evidence>
<sequence length="146" mass="16165">MGWNLREDLRDCLVAAAPYGGPIALLKNKKEKSPSSRPPLEIYTASGVLLASIPRKNCPAVHLGWTTSEDLLCIQEDGSVLVYSLFCEFKRRFSMGNEVLQNHVLEAKVFHTEYGTGVAILTGAHRFTIATNVEDLKLRRLPQVPG</sequence>
<dbReference type="GO" id="GO:0016197">
    <property type="term" value="P:endosomal transport"/>
    <property type="evidence" value="ECO:0007669"/>
    <property type="project" value="TreeGrafter"/>
</dbReference>
<name>A0AA35VQS2_9SAUR</name>
<dbReference type="GO" id="GO:0005765">
    <property type="term" value="C:lysosomal membrane"/>
    <property type="evidence" value="ECO:0007669"/>
    <property type="project" value="TreeGrafter"/>
</dbReference>
<keyword evidence="3" id="KW-1185">Reference proteome</keyword>
<comment type="caution">
    <text evidence="2">The sequence shown here is derived from an EMBL/GenBank/DDBJ whole genome shotgun (WGS) entry which is preliminary data.</text>
</comment>
<dbReference type="InterPro" id="IPR016534">
    <property type="entry name" value="VPS16"/>
</dbReference>
<dbReference type="GO" id="GO:0042144">
    <property type="term" value="P:vacuole fusion, non-autophagic"/>
    <property type="evidence" value="ECO:0007669"/>
    <property type="project" value="TreeGrafter"/>
</dbReference>
<evidence type="ECO:0000259" key="1">
    <source>
        <dbReference type="Pfam" id="PF04841"/>
    </source>
</evidence>
<dbReference type="PANTHER" id="PTHR12811:SF0">
    <property type="entry name" value="VACUOLAR PROTEIN SORTING-ASSOCIATED PROTEIN 16 HOMOLOG"/>
    <property type="match status" value="1"/>
</dbReference>
<dbReference type="InterPro" id="IPR006926">
    <property type="entry name" value="Vps16_N"/>
</dbReference>
<dbReference type="EMBL" id="CANTUW010000583">
    <property type="protein sequence ID" value="CAI7935435.1"/>
    <property type="molecule type" value="Genomic_DNA"/>
</dbReference>
<dbReference type="Proteomes" id="UP001178461">
    <property type="component" value="Unassembled WGS sequence"/>
</dbReference>
<dbReference type="GO" id="GO:0030897">
    <property type="term" value="C:HOPS complex"/>
    <property type="evidence" value="ECO:0007669"/>
    <property type="project" value="TreeGrafter"/>
</dbReference>
<protein>
    <submittedName>
        <fullName evidence="2">Sorting-associated 16 homolog</fullName>
    </submittedName>
</protein>
<accession>A0AA35VQS2</accession>
<evidence type="ECO:0000313" key="3">
    <source>
        <dbReference type="Proteomes" id="UP001178461"/>
    </source>
</evidence>
<dbReference type="GO" id="GO:0005768">
    <property type="term" value="C:endosome"/>
    <property type="evidence" value="ECO:0007669"/>
    <property type="project" value="TreeGrafter"/>
</dbReference>
<dbReference type="Pfam" id="PF04841">
    <property type="entry name" value="Vps16_N"/>
    <property type="match status" value="1"/>
</dbReference>